<dbReference type="AlphaFoldDB" id="A0A8J5V2A0"/>
<reference evidence="1" key="2">
    <citation type="submission" date="2021-02" db="EMBL/GenBank/DDBJ databases">
        <authorList>
            <person name="Kimball J.A."/>
            <person name="Haas M.W."/>
            <person name="Macchietto M."/>
            <person name="Kono T."/>
            <person name="Duquette J."/>
            <person name="Shao M."/>
        </authorList>
    </citation>
    <scope>NUCLEOTIDE SEQUENCE</scope>
    <source>
        <tissue evidence="1">Fresh leaf tissue</tissue>
    </source>
</reference>
<keyword evidence="2" id="KW-1185">Reference proteome</keyword>
<proteinExistence type="predicted"/>
<evidence type="ECO:0000313" key="2">
    <source>
        <dbReference type="Proteomes" id="UP000729402"/>
    </source>
</evidence>
<dbReference type="Proteomes" id="UP000729402">
    <property type="component" value="Unassembled WGS sequence"/>
</dbReference>
<dbReference type="EMBL" id="JAAALK010000290">
    <property type="protein sequence ID" value="KAG8048225.1"/>
    <property type="molecule type" value="Genomic_DNA"/>
</dbReference>
<accession>A0A8J5V2A0</accession>
<protein>
    <submittedName>
        <fullName evidence="1">Uncharacterized protein</fullName>
    </submittedName>
</protein>
<name>A0A8J5V2A0_ZIZPA</name>
<sequence length="114" mass="13259">MRRRRTDIFPDDPAAVVLKWHRFSCDEDIWCIENLNPSDNAHHWTLPLSLGSLLFIDSHFKFTTNVVIYVDRFSPASRKAVVNEIKGSLQKCDKEVSMYLCNADVEVQEARKDF</sequence>
<gene>
    <name evidence="1" type="ORF">GUJ93_ZPchr0008g12670</name>
</gene>
<evidence type="ECO:0000313" key="1">
    <source>
        <dbReference type="EMBL" id="KAG8048225.1"/>
    </source>
</evidence>
<dbReference type="OrthoDB" id="272512at2759"/>
<organism evidence="1 2">
    <name type="scientific">Zizania palustris</name>
    <name type="common">Northern wild rice</name>
    <dbReference type="NCBI Taxonomy" id="103762"/>
    <lineage>
        <taxon>Eukaryota</taxon>
        <taxon>Viridiplantae</taxon>
        <taxon>Streptophyta</taxon>
        <taxon>Embryophyta</taxon>
        <taxon>Tracheophyta</taxon>
        <taxon>Spermatophyta</taxon>
        <taxon>Magnoliopsida</taxon>
        <taxon>Liliopsida</taxon>
        <taxon>Poales</taxon>
        <taxon>Poaceae</taxon>
        <taxon>BOP clade</taxon>
        <taxon>Oryzoideae</taxon>
        <taxon>Oryzeae</taxon>
        <taxon>Zizaniinae</taxon>
        <taxon>Zizania</taxon>
    </lineage>
</organism>
<comment type="caution">
    <text evidence="1">The sequence shown here is derived from an EMBL/GenBank/DDBJ whole genome shotgun (WGS) entry which is preliminary data.</text>
</comment>
<reference evidence="1" key="1">
    <citation type="journal article" date="2021" name="bioRxiv">
        <title>Whole Genome Assembly and Annotation of Northern Wild Rice, Zizania palustris L., Supports a Whole Genome Duplication in the Zizania Genus.</title>
        <authorList>
            <person name="Haas M."/>
            <person name="Kono T."/>
            <person name="Macchietto M."/>
            <person name="Millas R."/>
            <person name="McGilp L."/>
            <person name="Shao M."/>
            <person name="Duquette J."/>
            <person name="Hirsch C.N."/>
            <person name="Kimball J."/>
        </authorList>
    </citation>
    <scope>NUCLEOTIDE SEQUENCE</scope>
    <source>
        <tissue evidence="1">Fresh leaf tissue</tissue>
    </source>
</reference>